<organism evidence="1 2">
    <name type="scientific">Paeniglutamicibacter psychrophenolicus</name>
    <dbReference type="NCBI Taxonomy" id="257454"/>
    <lineage>
        <taxon>Bacteria</taxon>
        <taxon>Bacillati</taxon>
        <taxon>Actinomycetota</taxon>
        <taxon>Actinomycetes</taxon>
        <taxon>Micrococcales</taxon>
        <taxon>Micrococcaceae</taxon>
        <taxon>Paeniglutamicibacter</taxon>
    </lineage>
</organism>
<accession>A0ABS4WAC2</accession>
<evidence type="ECO:0008006" key="3">
    <source>
        <dbReference type="Google" id="ProtNLM"/>
    </source>
</evidence>
<dbReference type="RefSeq" id="WP_209906370.1">
    <property type="nucleotide sequence ID" value="NZ_BAAAMI010000019.1"/>
</dbReference>
<gene>
    <name evidence="1" type="ORF">JOF46_001066</name>
</gene>
<evidence type="ECO:0000313" key="1">
    <source>
        <dbReference type="EMBL" id="MBP2373154.1"/>
    </source>
</evidence>
<keyword evidence="2" id="KW-1185">Reference proteome</keyword>
<name>A0ABS4WAC2_9MICC</name>
<dbReference type="EMBL" id="JAGIOE010000001">
    <property type="protein sequence ID" value="MBP2373154.1"/>
    <property type="molecule type" value="Genomic_DNA"/>
</dbReference>
<sequence>MNLASCPSVVDYDAAAVCTELSAQLTALSWHPWVTALRGVLAAGLTAYLSTSGSLKAKKTDRRNLSQREALYGAQDAAQALLSRWTQLKDWHENGERGQSPFPSHEEQDLLGALEKVVSRIEEERIRGNFYEWRDTARFFFHASDGYDLHDERISREKAIREAGKHAANLDK</sequence>
<proteinExistence type="predicted"/>
<dbReference type="Proteomes" id="UP000766570">
    <property type="component" value="Unassembled WGS sequence"/>
</dbReference>
<protein>
    <recommendedName>
        <fullName evidence="3">SMODS and SLOG-associating 2TM effector domain-containing protein</fullName>
    </recommendedName>
</protein>
<reference evidence="1 2" key="1">
    <citation type="submission" date="2021-03" db="EMBL/GenBank/DDBJ databases">
        <title>Sequencing the genomes of 1000 actinobacteria strains.</title>
        <authorList>
            <person name="Klenk H.-P."/>
        </authorList>
    </citation>
    <scope>NUCLEOTIDE SEQUENCE [LARGE SCALE GENOMIC DNA]</scope>
    <source>
        <strain evidence="1 2">DSM 15454</strain>
    </source>
</reference>
<evidence type="ECO:0000313" key="2">
    <source>
        <dbReference type="Proteomes" id="UP000766570"/>
    </source>
</evidence>
<comment type="caution">
    <text evidence="1">The sequence shown here is derived from an EMBL/GenBank/DDBJ whole genome shotgun (WGS) entry which is preliminary data.</text>
</comment>